<dbReference type="PROSITE" id="PS50082">
    <property type="entry name" value="WD_REPEATS_2"/>
    <property type="match status" value="2"/>
</dbReference>
<feature type="compositionally biased region" description="Polar residues" evidence="5">
    <location>
        <begin position="67"/>
        <end position="81"/>
    </location>
</feature>
<dbReference type="InterPro" id="IPR015943">
    <property type="entry name" value="WD40/YVTN_repeat-like_dom_sf"/>
</dbReference>
<feature type="region of interest" description="Disordered" evidence="5">
    <location>
        <begin position="1"/>
        <end position="111"/>
    </location>
</feature>
<feature type="region of interest" description="Disordered" evidence="5">
    <location>
        <begin position="238"/>
        <end position="298"/>
    </location>
</feature>
<dbReference type="InterPro" id="IPR001680">
    <property type="entry name" value="WD40_rpt"/>
</dbReference>
<dbReference type="InterPro" id="IPR019775">
    <property type="entry name" value="WD40_repeat_CS"/>
</dbReference>
<dbReference type="SMART" id="SM00320">
    <property type="entry name" value="WD40"/>
    <property type="match status" value="4"/>
</dbReference>
<evidence type="ECO:0000256" key="2">
    <source>
        <dbReference type="ARBA" id="ARBA00022574"/>
    </source>
</evidence>
<reference evidence="6 7" key="1">
    <citation type="submission" date="2024-02" db="EMBL/GenBank/DDBJ databases">
        <title>First draft genome assembly of two strains of Seiridium cardinale.</title>
        <authorList>
            <person name="Emiliani G."/>
            <person name="Scali E."/>
        </authorList>
    </citation>
    <scope>NUCLEOTIDE SEQUENCE [LARGE SCALE GENOMIC DNA]</scope>
    <source>
        <strain evidence="6 7">BM-138-000479</strain>
    </source>
</reference>
<evidence type="ECO:0000313" key="6">
    <source>
        <dbReference type="EMBL" id="KAK9779404.1"/>
    </source>
</evidence>
<accession>A0ABR2Y019</accession>
<dbReference type="InterPro" id="IPR036322">
    <property type="entry name" value="WD40_repeat_dom_sf"/>
</dbReference>
<dbReference type="PROSITE" id="PS00678">
    <property type="entry name" value="WD_REPEATS_1"/>
    <property type="match status" value="1"/>
</dbReference>
<feature type="repeat" description="WD" evidence="4">
    <location>
        <begin position="869"/>
        <end position="903"/>
    </location>
</feature>
<dbReference type="Gene3D" id="2.130.10.10">
    <property type="entry name" value="YVTN repeat-like/Quinoprotein amine dehydrogenase"/>
    <property type="match status" value="1"/>
</dbReference>
<protein>
    <recommendedName>
        <fullName evidence="8">WD40 repeat-like protein</fullName>
    </recommendedName>
</protein>
<dbReference type="Pfam" id="PF00400">
    <property type="entry name" value="WD40"/>
    <property type="match status" value="2"/>
</dbReference>
<gene>
    <name evidence="6" type="ORF">SCAR479_03886</name>
</gene>
<name>A0ABR2Y019_9PEZI</name>
<proteinExistence type="inferred from homology"/>
<dbReference type="SUPFAM" id="SSF50978">
    <property type="entry name" value="WD40 repeat-like"/>
    <property type="match status" value="2"/>
</dbReference>
<sequence>MAQNQPTFVDLTLEDESDIDDPFDTQGTIPAVPRPLPPLSQHQPLPLPPPPPPHAQLGSFPAPNGTIPFTNRVQERASASENGFPEPPAKRQRTGSVASKPSAGPPDLKRDEFNSYLASSLCPRIDQTIDQLAPEYDEHWSSKLHYTILVAVTDHAFEHEWIRSGYKLSPAFEASLHARVKRLVLELKNKPGQLQSPPGNKAHQPTVRPSIETELDHPNRSVPGMSKAPTSAVELDLDDQDEDGDTHGASERSTTNEPAQLMPASPLRRPRPRKVSPVTPQRRRVRAKAKQWQSGRAVEEEGRHDAAVANTWFSLSSRPYRKWSERREFARLDFVRLQDSDLRLPSTIHVDFSDGEIRYLYYIARGLYELVDESRASSTRTVTLRHILKELRRDGVDFTADVHRDGYPDFPTPPAALLSRSAQDLINFQWDLRHRKLRAAPQILTISPDEADSGFTRGSRVPALLYAREITGNRGFGSLRRYVDFTTAFKSSHEDTLEPQIEWTNCAGDIMTLSWVSDTQFLCGTTTHSDSHNQQYNKPGNLLLGSTQGTLRAYPDHRILRPIVSHGDNALDSMIESQDPWLFSSVVDSDYDPNRKLAFTSSFDKTVKIWQVREDNAMEAVGTWGHEGRVNFVLASRHPSGLVATAADVITDAIRVYHIGDAQPYQPFDSYSCSKVHDDEHMPTEKWGYCPAAIRWGLAPEVQHLLLVGYSPRSLSGDDRDIPEDRSSTGELCLWDTLRKTQLKVNSIATQNVFEVAWHPSRNSFAAATSKAASLERADHNVKTQIRIFELNDDGQYGAIKTLDCPAIDINELTIRPNSLVYSYVAAGCTDGNVYVWDTAGSDLPMCVLQHGEPVEEFLGEKEVEDVGVKFIAWGTTADRLYTGSSDGVVKVWNIRHGKSVLVRDLIEVPGPITAGAFSPDHTKLVIGDGSGRVYLLSLEDGMEESKAPTNGTGLMKMQVGGKQKAIRRPRHFIPHPDVPAPGEGSSGSGMSLGQERARGYLQRGEIALHPHPCIGALQGPNYADTWLYRAEGHKDEDVGQPLLAGFERHQQENIRFPHSRRVPTLRDVRDMGSHNNIMINAQNVWWEFHHCKRIDYDTRVQLEAEGVEIDSDYGFEYESSYEFSVSEEE</sequence>
<dbReference type="PANTHER" id="PTHR19842:SF2">
    <property type="entry name" value="WD REPEAT PROTEIN (AFU_ORTHOLOGUE AFUA_5G04300)"/>
    <property type="match status" value="1"/>
</dbReference>
<evidence type="ECO:0000313" key="7">
    <source>
        <dbReference type="Proteomes" id="UP001465668"/>
    </source>
</evidence>
<evidence type="ECO:0000256" key="5">
    <source>
        <dbReference type="SAM" id="MobiDB-lite"/>
    </source>
</evidence>
<dbReference type="Proteomes" id="UP001465668">
    <property type="component" value="Unassembled WGS sequence"/>
</dbReference>
<organism evidence="6 7">
    <name type="scientific">Seiridium cardinale</name>
    <dbReference type="NCBI Taxonomy" id="138064"/>
    <lineage>
        <taxon>Eukaryota</taxon>
        <taxon>Fungi</taxon>
        <taxon>Dikarya</taxon>
        <taxon>Ascomycota</taxon>
        <taxon>Pezizomycotina</taxon>
        <taxon>Sordariomycetes</taxon>
        <taxon>Xylariomycetidae</taxon>
        <taxon>Amphisphaeriales</taxon>
        <taxon>Sporocadaceae</taxon>
        <taxon>Seiridium</taxon>
    </lineage>
</organism>
<evidence type="ECO:0008006" key="8">
    <source>
        <dbReference type="Google" id="ProtNLM"/>
    </source>
</evidence>
<dbReference type="InterPro" id="IPR037588">
    <property type="entry name" value="MLST8"/>
</dbReference>
<feature type="repeat" description="WD" evidence="4">
    <location>
        <begin position="584"/>
        <end position="620"/>
    </location>
</feature>
<feature type="compositionally biased region" description="Pro residues" evidence="5">
    <location>
        <begin position="45"/>
        <end position="54"/>
    </location>
</feature>
<comment type="similarity">
    <text evidence="1">Belongs to the WD repeat LST8 family.</text>
</comment>
<evidence type="ECO:0000256" key="4">
    <source>
        <dbReference type="PROSITE-ProRule" id="PRU00221"/>
    </source>
</evidence>
<dbReference type="PANTHER" id="PTHR19842">
    <property type="entry name" value="G BETA-LIKE PROTEIN GBL"/>
    <property type="match status" value="1"/>
</dbReference>
<comment type="caution">
    <text evidence="6">The sequence shown here is derived from an EMBL/GenBank/DDBJ whole genome shotgun (WGS) entry which is preliminary data.</text>
</comment>
<evidence type="ECO:0000256" key="1">
    <source>
        <dbReference type="ARBA" id="ARBA00009890"/>
    </source>
</evidence>
<keyword evidence="3" id="KW-0677">Repeat</keyword>
<evidence type="ECO:0000256" key="3">
    <source>
        <dbReference type="ARBA" id="ARBA00022737"/>
    </source>
</evidence>
<feature type="compositionally biased region" description="Acidic residues" evidence="5">
    <location>
        <begin position="12"/>
        <end position="23"/>
    </location>
</feature>
<dbReference type="EMBL" id="JARVKM010000011">
    <property type="protein sequence ID" value="KAK9779404.1"/>
    <property type="molecule type" value="Genomic_DNA"/>
</dbReference>
<keyword evidence="7" id="KW-1185">Reference proteome</keyword>
<keyword evidence="2 4" id="KW-0853">WD repeat</keyword>
<feature type="region of interest" description="Disordered" evidence="5">
    <location>
        <begin position="213"/>
        <end position="232"/>
    </location>
</feature>